<reference evidence="1 2" key="1">
    <citation type="journal article" date="2018" name="BMC Genomics">
        <title>Comparative genome analyses reveal sequence features reflecting distinct modes of host-adaptation between dicot and monocot powdery mildew.</title>
        <authorList>
            <person name="Wu Y."/>
            <person name="Ma X."/>
            <person name="Pan Z."/>
            <person name="Kale S.D."/>
            <person name="Song Y."/>
            <person name="King H."/>
            <person name="Zhang Q."/>
            <person name="Presley C."/>
            <person name="Deng X."/>
            <person name="Wei C.I."/>
            <person name="Xiao S."/>
        </authorList>
    </citation>
    <scope>NUCLEOTIDE SEQUENCE [LARGE SCALE GENOMIC DNA]</scope>
    <source>
        <strain evidence="1">UMSG1</strain>
    </source>
</reference>
<protein>
    <submittedName>
        <fullName evidence="1">Uncharacterized protein</fullName>
    </submittedName>
</protein>
<evidence type="ECO:0000313" key="1">
    <source>
        <dbReference type="EMBL" id="RKF78641.1"/>
    </source>
</evidence>
<sequence length="314" mass="35489">MSSYNDVKSVVKESGSPSNNMLLSMIYSETKRSSDLISKLDSRLARLESALCVQTANMKQMCELMKTQNTIMSSQQNFSRDTSFDHDIYESRSNVSTQRATTLGWFYQGFVLNKTKIISCIISHLIELVNIQMESKSMHYPDSVDANFTTLECCVRESCEVRCKIPAVVFKDPLDLPDLTKNRTAYDSILPLISSKDGNMFTMFPEVRLHELFTPLTRPTMQAVARVVERIKRLEGILSVQQIDILKSLGFPVVSLNSECNLNWNPDCVLPRESNPMSFKIHASTPACKGKFVREVISEQSVVQAYANQINPTK</sequence>
<gene>
    <name evidence="1" type="ORF">GcM1_209018</name>
</gene>
<evidence type="ECO:0000313" key="2">
    <source>
        <dbReference type="Proteomes" id="UP000285326"/>
    </source>
</evidence>
<accession>A0A420IVR9</accession>
<dbReference type="EMBL" id="MCBS01020961">
    <property type="protein sequence ID" value="RKF78641.1"/>
    <property type="molecule type" value="Genomic_DNA"/>
</dbReference>
<organism evidence="1 2">
    <name type="scientific">Golovinomyces cichoracearum</name>
    <dbReference type="NCBI Taxonomy" id="62708"/>
    <lineage>
        <taxon>Eukaryota</taxon>
        <taxon>Fungi</taxon>
        <taxon>Dikarya</taxon>
        <taxon>Ascomycota</taxon>
        <taxon>Pezizomycotina</taxon>
        <taxon>Leotiomycetes</taxon>
        <taxon>Erysiphales</taxon>
        <taxon>Erysiphaceae</taxon>
        <taxon>Golovinomyces</taxon>
    </lineage>
</organism>
<dbReference type="AlphaFoldDB" id="A0A420IVR9"/>
<dbReference type="Proteomes" id="UP000285326">
    <property type="component" value="Unassembled WGS sequence"/>
</dbReference>
<name>A0A420IVR9_9PEZI</name>
<proteinExistence type="predicted"/>
<comment type="caution">
    <text evidence="1">The sequence shown here is derived from an EMBL/GenBank/DDBJ whole genome shotgun (WGS) entry which is preliminary data.</text>
</comment>